<organism evidence="1 2">
    <name type="scientific">Oceanisphaera sediminis</name>
    <dbReference type="NCBI Taxonomy" id="981381"/>
    <lineage>
        <taxon>Bacteria</taxon>
        <taxon>Pseudomonadati</taxon>
        <taxon>Pseudomonadota</taxon>
        <taxon>Gammaproteobacteria</taxon>
        <taxon>Aeromonadales</taxon>
        <taxon>Aeromonadaceae</taxon>
        <taxon>Oceanisphaera</taxon>
    </lineage>
</organism>
<evidence type="ECO:0000313" key="1">
    <source>
        <dbReference type="EMBL" id="GAA3710492.1"/>
    </source>
</evidence>
<dbReference type="Proteomes" id="UP001501479">
    <property type="component" value="Unassembled WGS sequence"/>
</dbReference>
<dbReference type="EMBL" id="BAABDS010000026">
    <property type="protein sequence ID" value="GAA3710492.1"/>
    <property type="molecule type" value="Genomic_DNA"/>
</dbReference>
<keyword evidence="2" id="KW-1185">Reference proteome</keyword>
<sequence length="310" mass="34362">MSSHTLVKTAAAGMLLAGLTGCANHLPAEIVNSMDMDRESARQDYSFQVQGVNQRFIDQPSPGFSVIEQESFNVTTYSVNKTLDVYTPYQPLRELYEFPGGIIMTAGGIVLSIADVLPFFGMLPDVMTKDLLANGVSGINPFMNIESQARSEKKMLGTPEREVIDQKIEKIESPLRQFNLTAALDANIASLETDENGLLLVDLLSLMDGDTAPGMLTLSAVNASGEQVSHEFPLTRKLSVRLLQAKQLMAKYQQIDGDKLELPKAVEDLNTLSRWGFEHKVRRLEQQIREKLDSQQRRDFDQQLAQALAG</sequence>
<accession>A0ABP7DWL4</accession>
<name>A0ABP7DWL4_9GAMM</name>
<dbReference type="RefSeq" id="WP_344964249.1">
    <property type="nucleotide sequence ID" value="NZ_BAABDS010000026.1"/>
</dbReference>
<reference evidence="2" key="1">
    <citation type="journal article" date="2019" name="Int. J. Syst. Evol. Microbiol.">
        <title>The Global Catalogue of Microorganisms (GCM) 10K type strain sequencing project: providing services to taxonomists for standard genome sequencing and annotation.</title>
        <authorList>
            <consortium name="The Broad Institute Genomics Platform"/>
            <consortium name="The Broad Institute Genome Sequencing Center for Infectious Disease"/>
            <person name="Wu L."/>
            <person name="Ma J."/>
        </authorList>
    </citation>
    <scope>NUCLEOTIDE SEQUENCE [LARGE SCALE GENOMIC DNA]</scope>
    <source>
        <strain evidence="2">JCM 17329</strain>
    </source>
</reference>
<protein>
    <submittedName>
        <fullName evidence="1">Lipoprotein</fullName>
    </submittedName>
</protein>
<comment type="caution">
    <text evidence="1">The sequence shown here is derived from an EMBL/GenBank/DDBJ whole genome shotgun (WGS) entry which is preliminary data.</text>
</comment>
<keyword evidence="1" id="KW-0449">Lipoprotein</keyword>
<evidence type="ECO:0000313" key="2">
    <source>
        <dbReference type="Proteomes" id="UP001501479"/>
    </source>
</evidence>
<proteinExistence type="predicted"/>
<gene>
    <name evidence="1" type="ORF">GCM10022421_17320</name>
</gene>